<reference evidence="1 2" key="1">
    <citation type="submission" date="2021-05" db="EMBL/GenBank/DDBJ databases">
        <title>Comparative genomic studies on the polysaccharide-degrading batcterial strains of the Flammeovirga genus.</title>
        <authorList>
            <person name="Zewei F."/>
            <person name="Zheng Z."/>
            <person name="Yu L."/>
            <person name="Ruyue G."/>
            <person name="Yanhong M."/>
            <person name="Yuanyuan C."/>
            <person name="Jingyan G."/>
            <person name="Wenjun H."/>
        </authorList>
    </citation>
    <scope>NUCLEOTIDE SEQUENCE [LARGE SCALE GENOMIC DNA]</scope>
    <source>
        <strain evidence="1 2">YS10</strain>
    </source>
</reference>
<accession>A0ABX8GQI5</accession>
<dbReference type="RefSeq" id="WP_144073135.1">
    <property type="nucleotide sequence ID" value="NZ_CP076128.1"/>
</dbReference>
<organism evidence="1 2">
    <name type="scientific">Flammeovirga kamogawensis</name>
    <dbReference type="NCBI Taxonomy" id="373891"/>
    <lineage>
        <taxon>Bacteria</taxon>
        <taxon>Pseudomonadati</taxon>
        <taxon>Bacteroidota</taxon>
        <taxon>Cytophagia</taxon>
        <taxon>Cytophagales</taxon>
        <taxon>Flammeovirgaceae</taxon>
        <taxon>Flammeovirga</taxon>
    </lineage>
</organism>
<name>A0ABX8GQI5_9BACT</name>
<dbReference type="EMBL" id="CP076128">
    <property type="protein sequence ID" value="QWG05691.1"/>
    <property type="molecule type" value="Genomic_DNA"/>
</dbReference>
<protein>
    <recommendedName>
        <fullName evidence="3">Lipoprotein</fullName>
    </recommendedName>
</protein>
<evidence type="ECO:0008006" key="3">
    <source>
        <dbReference type="Google" id="ProtNLM"/>
    </source>
</evidence>
<gene>
    <name evidence="1" type="ORF">KM029_09875</name>
</gene>
<evidence type="ECO:0000313" key="2">
    <source>
        <dbReference type="Proteomes" id="UP000682802"/>
    </source>
</evidence>
<sequence length="279" mass="32855">MKSITIYALLSCSFFISCTLNNERLKYPFSPPNITINDSISATIFEANGMQAASYNFESLLKEEVRREYISKVDSLNNLENDEEFYVENVYSTHPFIYVDTTSFVNYNCNNWHTLRLPNIELVDGVYKQIYPERSTKKGPQIVKGYRVWVANLTDSLLHIELQDGESMAIQEAQDENGNWRPIEYWVNSWCGNSYYFYTMIPNQYAYFNIPVYKGDFKTKLRLKIKNSDTILYSPPFSGSIDLNQFKEPEKFPVSRYNRRRENNLWMGYIYLNQKVINN</sequence>
<keyword evidence="2" id="KW-1185">Reference proteome</keyword>
<dbReference type="Proteomes" id="UP000682802">
    <property type="component" value="Chromosome 1"/>
</dbReference>
<dbReference type="PROSITE" id="PS51257">
    <property type="entry name" value="PROKAR_LIPOPROTEIN"/>
    <property type="match status" value="1"/>
</dbReference>
<proteinExistence type="predicted"/>
<evidence type="ECO:0000313" key="1">
    <source>
        <dbReference type="EMBL" id="QWG05691.1"/>
    </source>
</evidence>